<gene>
    <name evidence="1" type="ORF">PanWU01x14_070960</name>
</gene>
<sequence length="110" mass="12886">MSISFNRRKSTHMAIKLSRWPGILALSIASNHGVECEYVWVIDLGKDVVGIPHWSRESNNGKDQVFAHIWICDWDAMSDRKGVDLHQFGLRRSAELQQRYAFRDRNVWSW</sequence>
<comment type="caution">
    <text evidence="1">The sequence shown here is derived from an EMBL/GenBank/DDBJ whole genome shotgun (WGS) entry which is preliminary data.</text>
</comment>
<keyword evidence="2" id="KW-1185">Reference proteome</keyword>
<evidence type="ECO:0000313" key="1">
    <source>
        <dbReference type="EMBL" id="PON71641.1"/>
    </source>
</evidence>
<accession>A0A2P5DEB8</accession>
<proteinExistence type="predicted"/>
<dbReference type="OrthoDB" id="10268443at2759"/>
<evidence type="ECO:0000313" key="2">
    <source>
        <dbReference type="Proteomes" id="UP000237105"/>
    </source>
</evidence>
<dbReference type="EMBL" id="JXTB01000043">
    <property type="protein sequence ID" value="PON71641.1"/>
    <property type="molecule type" value="Genomic_DNA"/>
</dbReference>
<organism evidence="1 2">
    <name type="scientific">Parasponia andersonii</name>
    <name type="common">Sponia andersonii</name>
    <dbReference type="NCBI Taxonomy" id="3476"/>
    <lineage>
        <taxon>Eukaryota</taxon>
        <taxon>Viridiplantae</taxon>
        <taxon>Streptophyta</taxon>
        <taxon>Embryophyta</taxon>
        <taxon>Tracheophyta</taxon>
        <taxon>Spermatophyta</taxon>
        <taxon>Magnoliopsida</taxon>
        <taxon>eudicotyledons</taxon>
        <taxon>Gunneridae</taxon>
        <taxon>Pentapetalae</taxon>
        <taxon>rosids</taxon>
        <taxon>fabids</taxon>
        <taxon>Rosales</taxon>
        <taxon>Cannabaceae</taxon>
        <taxon>Parasponia</taxon>
    </lineage>
</organism>
<dbReference type="AlphaFoldDB" id="A0A2P5DEB8"/>
<reference evidence="2" key="1">
    <citation type="submission" date="2016-06" db="EMBL/GenBank/DDBJ databases">
        <title>Parallel loss of symbiosis genes in relatives of nitrogen-fixing non-legume Parasponia.</title>
        <authorList>
            <person name="Van Velzen R."/>
            <person name="Holmer R."/>
            <person name="Bu F."/>
            <person name="Rutten L."/>
            <person name="Van Zeijl A."/>
            <person name="Liu W."/>
            <person name="Santuari L."/>
            <person name="Cao Q."/>
            <person name="Sharma T."/>
            <person name="Shen D."/>
            <person name="Roswanjaya Y."/>
            <person name="Wardhani T."/>
            <person name="Kalhor M.S."/>
            <person name="Jansen J."/>
            <person name="Van den Hoogen J."/>
            <person name="Gungor B."/>
            <person name="Hartog M."/>
            <person name="Hontelez J."/>
            <person name="Verver J."/>
            <person name="Yang W.-C."/>
            <person name="Schijlen E."/>
            <person name="Repin R."/>
            <person name="Schilthuizen M."/>
            <person name="Schranz E."/>
            <person name="Heidstra R."/>
            <person name="Miyata K."/>
            <person name="Fedorova E."/>
            <person name="Kohlen W."/>
            <person name="Bisseling T."/>
            <person name="Smit S."/>
            <person name="Geurts R."/>
        </authorList>
    </citation>
    <scope>NUCLEOTIDE SEQUENCE [LARGE SCALE GENOMIC DNA]</scope>
    <source>
        <strain evidence="2">cv. WU1-14</strain>
    </source>
</reference>
<name>A0A2P5DEB8_PARAD</name>
<dbReference type="Proteomes" id="UP000237105">
    <property type="component" value="Unassembled WGS sequence"/>
</dbReference>
<protein>
    <submittedName>
        <fullName evidence="1">Uncharacterized protein</fullName>
    </submittedName>
</protein>